<comment type="caution">
    <text evidence="2">The sequence shown here is derived from an EMBL/GenBank/DDBJ whole genome shotgun (WGS) entry which is preliminary data.</text>
</comment>
<dbReference type="PROSITE" id="PS51186">
    <property type="entry name" value="GNAT"/>
    <property type="match status" value="1"/>
</dbReference>
<evidence type="ECO:0000313" key="3">
    <source>
        <dbReference type="Proteomes" id="UP000298210"/>
    </source>
</evidence>
<gene>
    <name evidence="2" type="ORF">E2L03_08120</name>
</gene>
<dbReference type="AlphaFoldDB" id="A0A4Y7WM50"/>
<dbReference type="CDD" id="cd04301">
    <property type="entry name" value="NAT_SF"/>
    <property type="match status" value="1"/>
</dbReference>
<evidence type="ECO:0000259" key="1">
    <source>
        <dbReference type="PROSITE" id="PS51186"/>
    </source>
</evidence>
<accession>A0A4Y7WM50</accession>
<proteinExistence type="predicted"/>
<reference evidence="2 3" key="1">
    <citation type="submission" date="2019-03" db="EMBL/GenBank/DDBJ databases">
        <authorList>
            <person name="Liu G."/>
        </authorList>
    </citation>
    <scope>NUCLEOTIDE SEQUENCE [LARGE SCALE GENOMIC DNA]</scope>
    <source>
        <strain evidence="2 3">DSM 19099</strain>
    </source>
</reference>
<dbReference type="Gene3D" id="3.40.630.30">
    <property type="match status" value="1"/>
</dbReference>
<dbReference type="EMBL" id="SNUX01000002">
    <property type="protein sequence ID" value="TES49427.1"/>
    <property type="molecule type" value="Genomic_DNA"/>
</dbReference>
<organism evidence="2 3">
    <name type="scientific">Shouchella lehensis</name>
    <dbReference type="NCBI Taxonomy" id="300825"/>
    <lineage>
        <taxon>Bacteria</taxon>
        <taxon>Bacillati</taxon>
        <taxon>Bacillota</taxon>
        <taxon>Bacilli</taxon>
        <taxon>Bacillales</taxon>
        <taxon>Bacillaceae</taxon>
        <taxon>Shouchella</taxon>
    </lineage>
</organism>
<name>A0A4Y7WM50_9BACI</name>
<dbReference type="InterPro" id="IPR000182">
    <property type="entry name" value="GNAT_dom"/>
</dbReference>
<dbReference type="RefSeq" id="WP_134258897.1">
    <property type="nucleotide sequence ID" value="NZ_LDIM01000006.1"/>
</dbReference>
<sequence length="175" mass="20916">MDIMLRVLNKEQFDELYQLFLESFPVDEFRPYEAQLALVDQENYRVYVFEQEQTIAAFFAIWETDEFVFLEHFAVRERYRNGGLGGTLLQELLKMVQKRVFIEVEPPDDELKQRRVAFYERNGFHFSAYGYIQPALADGRQPIPLNVMAYPGEMDENQFYLFKNWIFTEVYGNSK</sequence>
<protein>
    <submittedName>
        <fullName evidence="2">GNAT family N-acetyltransferase</fullName>
    </submittedName>
</protein>
<evidence type="ECO:0000313" key="2">
    <source>
        <dbReference type="EMBL" id="TES49427.1"/>
    </source>
</evidence>
<dbReference type="GO" id="GO:0016747">
    <property type="term" value="F:acyltransferase activity, transferring groups other than amino-acyl groups"/>
    <property type="evidence" value="ECO:0007669"/>
    <property type="project" value="InterPro"/>
</dbReference>
<dbReference type="SUPFAM" id="SSF55729">
    <property type="entry name" value="Acyl-CoA N-acyltransferases (Nat)"/>
    <property type="match status" value="1"/>
</dbReference>
<dbReference type="Proteomes" id="UP000298210">
    <property type="component" value="Unassembled WGS sequence"/>
</dbReference>
<feature type="domain" description="N-acetyltransferase" evidence="1">
    <location>
        <begin position="3"/>
        <end position="153"/>
    </location>
</feature>
<keyword evidence="2" id="KW-0808">Transferase</keyword>
<dbReference type="Pfam" id="PF00583">
    <property type="entry name" value="Acetyltransf_1"/>
    <property type="match status" value="1"/>
</dbReference>
<dbReference type="InterPro" id="IPR016181">
    <property type="entry name" value="Acyl_CoA_acyltransferase"/>
</dbReference>